<dbReference type="KEGG" id="tsu:Tresu_2618"/>
<dbReference type="HOGENOM" id="CLU_2756647_0_0_12"/>
<evidence type="ECO:0000313" key="3">
    <source>
        <dbReference type="Proteomes" id="UP000006852"/>
    </source>
</evidence>
<reference evidence="3" key="1">
    <citation type="submission" date="2011-04" db="EMBL/GenBank/DDBJ databases">
        <title>The complete genome of plasmid of Treponema succinifaciens DSM 2489.</title>
        <authorList>
            <person name="Lucas S."/>
            <person name="Copeland A."/>
            <person name="Lapidus A."/>
            <person name="Bruce D."/>
            <person name="Goodwin L."/>
            <person name="Pitluck S."/>
            <person name="Peters L."/>
            <person name="Kyrpides N."/>
            <person name="Mavromatis K."/>
            <person name="Ivanova N."/>
            <person name="Ovchinnikova G."/>
            <person name="Teshima H."/>
            <person name="Detter J.C."/>
            <person name="Tapia R."/>
            <person name="Han C."/>
            <person name="Land M."/>
            <person name="Hauser L."/>
            <person name="Markowitz V."/>
            <person name="Cheng J.-F."/>
            <person name="Hugenholtz P."/>
            <person name="Woyke T."/>
            <person name="Wu D."/>
            <person name="Gronow S."/>
            <person name="Wellnitz S."/>
            <person name="Brambilla E."/>
            <person name="Klenk H.-P."/>
            <person name="Eisen J.A."/>
        </authorList>
    </citation>
    <scope>NUCLEOTIDE SEQUENCE [LARGE SCALE GENOMIC DNA]</scope>
    <source>
        <strain evidence="3">ATCC 33096 / DSM 2489 / 6091</strain>
        <plasmid evidence="3">Plasmid pTRESU01</plasmid>
    </source>
</reference>
<keyword evidence="2" id="KW-0614">Plasmid</keyword>
<geneLocation type="plasmid" evidence="2 3">
    <name>pTRESU01</name>
</geneLocation>
<accession>F2NYI0</accession>
<gene>
    <name evidence="2" type="ordered locus">Tresu_2618</name>
</gene>
<organism evidence="2 3">
    <name type="scientific">Treponema succinifaciens (strain ATCC 33096 / DSM 2489 / 6091)</name>
    <dbReference type="NCBI Taxonomy" id="869209"/>
    <lineage>
        <taxon>Bacteria</taxon>
        <taxon>Pseudomonadati</taxon>
        <taxon>Spirochaetota</taxon>
        <taxon>Spirochaetia</taxon>
        <taxon>Spirochaetales</taxon>
        <taxon>Treponemataceae</taxon>
        <taxon>Treponema</taxon>
    </lineage>
</organism>
<dbReference type="EMBL" id="CP002632">
    <property type="protein sequence ID" value="AEB15479.1"/>
    <property type="molecule type" value="Genomic_DNA"/>
</dbReference>
<feature type="chain" id="PRO_5003287329" description="Lipoprotein" evidence="1">
    <location>
        <begin position="23"/>
        <end position="70"/>
    </location>
</feature>
<dbReference type="Proteomes" id="UP000006852">
    <property type="component" value="Plasmid pTRESU01"/>
</dbReference>
<proteinExistence type="predicted"/>
<sequence length="70" mass="8172">MKIQSLLFTLFVILFSSFNCYADSSPLEEQYNFSFYENSNLQLLNVCVYQGKFIISLRFRHGGEKTTNLC</sequence>
<evidence type="ECO:0000313" key="2">
    <source>
        <dbReference type="EMBL" id="AEB15479.1"/>
    </source>
</evidence>
<keyword evidence="1" id="KW-0732">Signal</keyword>
<name>F2NYI0_TRES6</name>
<dbReference type="AlphaFoldDB" id="F2NYI0"/>
<feature type="signal peptide" evidence="1">
    <location>
        <begin position="1"/>
        <end position="22"/>
    </location>
</feature>
<keyword evidence="3" id="KW-1185">Reference proteome</keyword>
<evidence type="ECO:0008006" key="4">
    <source>
        <dbReference type="Google" id="ProtNLM"/>
    </source>
</evidence>
<protein>
    <recommendedName>
        <fullName evidence="4">Lipoprotein</fullName>
    </recommendedName>
</protein>
<evidence type="ECO:0000256" key="1">
    <source>
        <dbReference type="SAM" id="SignalP"/>
    </source>
</evidence>